<evidence type="ECO:0000313" key="2">
    <source>
        <dbReference type="Proteomes" id="UP001458880"/>
    </source>
</evidence>
<name>A0AAW1HWH5_POPJA</name>
<reference evidence="1 2" key="1">
    <citation type="journal article" date="2024" name="BMC Genomics">
        <title>De novo assembly and annotation of Popillia japonica's genome with initial clues to its potential as an invasive pest.</title>
        <authorList>
            <person name="Cucini C."/>
            <person name="Boschi S."/>
            <person name="Funari R."/>
            <person name="Cardaioli E."/>
            <person name="Iannotti N."/>
            <person name="Marturano G."/>
            <person name="Paoli F."/>
            <person name="Bruttini M."/>
            <person name="Carapelli A."/>
            <person name="Frati F."/>
            <person name="Nardi F."/>
        </authorList>
    </citation>
    <scope>NUCLEOTIDE SEQUENCE [LARGE SCALE GENOMIC DNA]</scope>
    <source>
        <strain evidence="1">DMR45628</strain>
    </source>
</reference>
<evidence type="ECO:0000313" key="1">
    <source>
        <dbReference type="EMBL" id="KAK9680895.1"/>
    </source>
</evidence>
<accession>A0AAW1HWH5</accession>
<dbReference type="AlphaFoldDB" id="A0AAW1HWH5"/>
<dbReference type="Proteomes" id="UP001458880">
    <property type="component" value="Unassembled WGS sequence"/>
</dbReference>
<gene>
    <name evidence="1" type="ORF">QE152_g38743</name>
</gene>
<dbReference type="EMBL" id="JASPKY010000859">
    <property type="protein sequence ID" value="KAK9680895.1"/>
    <property type="molecule type" value="Genomic_DNA"/>
</dbReference>
<keyword evidence="2" id="KW-1185">Reference proteome</keyword>
<protein>
    <submittedName>
        <fullName evidence="1">Uncharacterized protein</fullName>
    </submittedName>
</protein>
<organism evidence="1 2">
    <name type="scientific">Popillia japonica</name>
    <name type="common">Japanese beetle</name>
    <dbReference type="NCBI Taxonomy" id="7064"/>
    <lineage>
        <taxon>Eukaryota</taxon>
        <taxon>Metazoa</taxon>
        <taxon>Ecdysozoa</taxon>
        <taxon>Arthropoda</taxon>
        <taxon>Hexapoda</taxon>
        <taxon>Insecta</taxon>
        <taxon>Pterygota</taxon>
        <taxon>Neoptera</taxon>
        <taxon>Endopterygota</taxon>
        <taxon>Coleoptera</taxon>
        <taxon>Polyphaga</taxon>
        <taxon>Scarabaeiformia</taxon>
        <taxon>Scarabaeidae</taxon>
        <taxon>Rutelinae</taxon>
        <taxon>Popillia</taxon>
    </lineage>
</organism>
<comment type="caution">
    <text evidence="1">The sequence shown here is derived from an EMBL/GenBank/DDBJ whole genome shotgun (WGS) entry which is preliminary data.</text>
</comment>
<proteinExistence type="predicted"/>
<sequence length="135" mass="15003">MPLLCRKSVELFQSIQASDVSYKSNAMRELVIVANGKFPGVVAGTMRNALRTVEEWCVIVANGKFPGVVAGIMRNALRTVEEWCLVSVNPHKTRLIAFTNIRKLNDLSSLKLFGQKLQLIKEVKYLGVALDAKLN</sequence>